<dbReference type="RefSeq" id="WP_029022454.1">
    <property type="nucleotide sequence ID" value="NZ_BOQM01000058.1"/>
</dbReference>
<evidence type="ECO:0000313" key="3">
    <source>
        <dbReference type="EMBL" id="TQL39163.1"/>
    </source>
</evidence>
<proteinExistence type="predicted"/>
<dbReference type="InterPro" id="IPR048936">
    <property type="entry name" value="MvdD-like_ATPgrasp"/>
</dbReference>
<keyword evidence="5" id="KW-1185">Reference proteome</keyword>
<dbReference type="Proteomes" id="UP000315983">
    <property type="component" value="Unassembled WGS sequence"/>
</dbReference>
<sequence>MTVLVLSADIDPTVDAVVETLNHRGVPVFRCDTSWFPNCLSLDAEMTEAGWRGVLRTERRTAALEGLRSVWYRNPTTFAVPAGMSPAERWHATHEAKFGVAGVLWSMPVLWVNHPARQADLFKPVQLAVAQRCGLTVPETLVTNDPDAVHRFADRHPGGIIMKPLGFGSIIEEGRRKALNTHLLSRTELTDMRGVEMTAHQFQPFIAKSYEVRLTMVGDRMFAAGITAHSKKARIDFRSDYDALTYKIVDVPCRVADGVKAFMAWFGLAFGAFDFVVDPNEKWWMLECNPAGQYGWIEDATGLQITSALADLLTKGE</sequence>
<reference evidence="2 5" key="2">
    <citation type="submission" date="2021-03" db="EMBL/GenBank/DDBJ databases">
        <title>Whole genome shotgun sequence of Salinispora arenicola NBRC 105043.</title>
        <authorList>
            <person name="Komaki H."/>
            <person name="Tamura T."/>
        </authorList>
    </citation>
    <scope>NUCLEOTIDE SEQUENCE [LARGE SCALE GENOMIC DNA]</scope>
    <source>
        <strain evidence="2 5">NBRC 105043</strain>
    </source>
</reference>
<gene>
    <name evidence="3" type="ORF">FB564_4402</name>
    <name evidence="2" type="ORF">Sar04_48090</name>
</gene>
<organism evidence="3 4">
    <name type="scientific">Salinispora arenicola</name>
    <dbReference type="NCBI Taxonomy" id="168697"/>
    <lineage>
        <taxon>Bacteria</taxon>
        <taxon>Bacillati</taxon>
        <taxon>Actinomycetota</taxon>
        <taxon>Actinomycetes</taxon>
        <taxon>Micromonosporales</taxon>
        <taxon>Micromonosporaceae</taxon>
        <taxon>Salinispora</taxon>
    </lineage>
</organism>
<evidence type="ECO:0000313" key="5">
    <source>
        <dbReference type="Proteomes" id="UP000677457"/>
    </source>
</evidence>
<dbReference type="Proteomes" id="UP000677457">
    <property type="component" value="Unassembled WGS sequence"/>
</dbReference>
<dbReference type="GO" id="GO:0009432">
    <property type="term" value="P:SOS response"/>
    <property type="evidence" value="ECO:0007669"/>
    <property type="project" value="TreeGrafter"/>
</dbReference>
<dbReference type="SUPFAM" id="SSF56059">
    <property type="entry name" value="Glutathione synthetase ATP-binding domain-like"/>
    <property type="match status" value="1"/>
</dbReference>
<dbReference type="AlphaFoldDB" id="A0A542XU09"/>
<feature type="domain" description="MvdD-like pre-ATP grasp" evidence="1">
    <location>
        <begin position="3"/>
        <end position="116"/>
    </location>
</feature>
<dbReference type="InterPro" id="IPR026449">
    <property type="entry name" value="GRASP_SAV_5884"/>
</dbReference>
<dbReference type="PANTHER" id="PTHR21621">
    <property type="entry name" value="RIBOSOMAL PROTEIN S6 MODIFICATION PROTEIN"/>
    <property type="match status" value="1"/>
</dbReference>
<dbReference type="EMBL" id="VFOL01000001">
    <property type="protein sequence ID" value="TQL39163.1"/>
    <property type="molecule type" value="Genomic_DNA"/>
</dbReference>
<dbReference type="PANTHER" id="PTHR21621:SF0">
    <property type="entry name" value="BETA-CITRYLGLUTAMATE SYNTHASE B-RELATED"/>
    <property type="match status" value="1"/>
</dbReference>
<dbReference type="Pfam" id="PF21068">
    <property type="entry name" value="ATPgraspMvdD"/>
    <property type="match status" value="1"/>
</dbReference>
<dbReference type="Gene3D" id="3.30.470.20">
    <property type="entry name" value="ATP-grasp fold, B domain"/>
    <property type="match status" value="1"/>
</dbReference>
<protein>
    <submittedName>
        <fullName evidence="3">ATP-grasp ribosomal peptide maturase</fullName>
    </submittedName>
</protein>
<evidence type="ECO:0000313" key="4">
    <source>
        <dbReference type="Proteomes" id="UP000315983"/>
    </source>
</evidence>
<name>A0A542XU09_SALAC</name>
<dbReference type="GO" id="GO:0005737">
    <property type="term" value="C:cytoplasm"/>
    <property type="evidence" value="ECO:0007669"/>
    <property type="project" value="TreeGrafter"/>
</dbReference>
<evidence type="ECO:0000313" key="2">
    <source>
        <dbReference type="EMBL" id="GIM88073.1"/>
    </source>
</evidence>
<reference evidence="3 4" key="1">
    <citation type="submission" date="2019-06" db="EMBL/GenBank/DDBJ databases">
        <title>Sequencing the genomes of 1000 actinobacteria strains.</title>
        <authorList>
            <person name="Klenk H.-P."/>
        </authorList>
    </citation>
    <scope>NUCLEOTIDE SEQUENCE [LARGE SCALE GENOMIC DNA]</scope>
    <source>
        <strain evidence="3 4">DSM 44819</strain>
    </source>
</reference>
<dbReference type="GO" id="GO:0018169">
    <property type="term" value="F:ribosomal S6-glutamic acid ligase activity"/>
    <property type="evidence" value="ECO:0007669"/>
    <property type="project" value="TreeGrafter"/>
</dbReference>
<dbReference type="NCBIfam" id="TIGR04187">
    <property type="entry name" value="GRASP_SAV_5884"/>
    <property type="match status" value="1"/>
</dbReference>
<evidence type="ECO:0000259" key="1">
    <source>
        <dbReference type="Pfam" id="PF21068"/>
    </source>
</evidence>
<dbReference type="EMBL" id="BOQM01000058">
    <property type="protein sequence ID" value="GIM88073.1"/>
    <property type="molecule type" value="Genomic_DNA"/>
</dbReference>
<dbReference type="GeneID" id="93773548"/>
<comment type="caution">
    <text evidence="3">The sequence shown here is derived from an EMBL/GenBank/DDBJ whole genome shotgun (WGS) entry which is preliminary data.</text>
</comment>
<accession>A0A542XU09</accession>